<gene>
    <name evidence="3" type="ORF">CALVIDRAFT_519372</name>
</gene>
<dbReference type="InterPro" id="IPR045338">
    <property type="entry name" value="DUF6535"/>
</dbReference>
<dbReference type="Pfam" id="PF20153">
    <property type="entry name" value="DUF6535"/>
    <property type="match status" value="1"/>
</dbReference>
<feature type="transmembrane region" description="Helical" evidence="1">
    <location>
        <begin position="126"/>
        <end position="149"/>
    </location>
</feature>
<proteinExistence type="predicted"/>
<dbReference type="STRING" id="1330018.A0A167IYR5"/>
<feature type="transmembrane region" description="Helical" evidence="1">
    <location>
        <begin position="90"/>
        <end position="114"/>
    </location>
</feature>
<dbReference type="AlphaFoldDB" id="A0A167IYR5"/>
<dbReference type="Proteomes" id="UP000076738">
    <property type="component" value="Unassembled WGS sequence"/>
</dbReference>
<evidence type="ECO:0000313" key="4">
    <source>
        <dbReference type="Proteomes" id="UP000076738"/>
    </source>
</evidence>
<feature type="domain" description="DUF6535" evidence="2">
    <location>
        <begin position="34"/>
        <end position="199"/>
    </location>
</feature>
<sequence>MARSRSDFTPGVFQRNFLNDFPKGMGLGPDAEIWAKYNDFTTQYDKELLETYNGGMENLLVFAALFSAIVTAFLMESLQLLQRDTAGATLAALTTVSAQLSALGTAASSMPVSYEPGPFVIQTNALYINALWIFSLCISLSASVLAMLVKQWLRVYDTDWPSMPHDRANYRQFRYNGLVKWQIPGIANSLPLLLQVSVA</sequence>
<accession>A0A167IYR5</accession>
<organism evidence="3 4">
    <name type="scientific">Calocera viscosa (strain TUFC12733)</name>
    <dbReference type="NCBI Taxonomy" id="1330018"/>
    <lineage>
        <taxon>Eukaryota</taxon>
        <taxon>Fungi</taxon>
        <taxon>Dikarya</taxon>
        <taxon>Basidiomycota</taxon>
        <taxon>Agaricomycotina</taxon>
        <taxon>Dacrymycetes</taxon>
        <taxon>Dacrymycetales</taxon>
        <taxon>Dacrymycetaceae</taxon>
        <taxon>Calocera</taxon>
    </lineage>
</organism>
<feature type="non-terminal residue" evidence="3">
    <location>
        <position position="199"/>
    </location>
</feature>
<dbReference type="EMBL" id="KV417304">
    <property type="protein sequence ID" value="KZO93091.1"/>
    <property type="molecule type" value="Genomic_DNA"/>
</dbReference>
<keyword evidence="4" id="KW-1185">Reference proteome</keyword>
<keyword evidence="1" id="KW-0812">Transmembrane</keyword>
<protein>
    <recommendedName>
        <fullName evidence="2">DUF6535 domain-containing protein</fullName>
    </recommendedName>
</protein>
<evidence type="ECO:0000313" key="3">
    <source>
        <dbReference type="EMBL" id="KZO93091.1"/>
    </source>
</evidence>
<evidence type="ECO:0000256" key="1">
    <source>
        <dbReference type="SAM" id="Phobius"/>
    </source>
</evidence>
<reference evidence="3 4" key="1">
    <citation type="journal article" date="2016" name="Mol. Biol. Evol.">
        <title>Comparative Genomics of Early-Diverging Mushroom-Forming Fungi Provides Insights into the Origins of Lignocellulose Decay Capabilities.</title>
        <authorList>
            <person name="Nagy L.G."/>
            <person name="Riley R."/>
            <person name="Tritt A."/>
            <person name="Adam C."/>
            <person name="Daum C."/>
            <person name="Floudas D."/>
            <person name="Sun H."/>
            <person name="Yadav J.S."/>
            <person name="Pangilinan J."/>
            <person name="Larsson K.H."/>
            <person name="Matsuura K."/>
            <person name="Barry K."/>
            <person name="Labutti K."/>
            <person name="Kuo R."/>
            <person name="Ohm R.A."/>
            <person name="Bhattacharya S.S."/>
            <person name="Shirouzu T."/>
            <person name="Yoshinaga Y."/>
            <person name="Martin F.M."/>
            <person name="Grigoriev I.V."/>
            <person name="Hibbett D.S."/>
        </authorList>
    </citation>
    <scope>NUCLEOTIDE SEQUENCE [LARGE SCALE GENOMIC DNA]</scope>
    <source>
        <strain evidence="3 4">TUFC12733</strain>
    </source>
</reference>
<keyword evidence="1" id="KW-0472">Membrane</keyword>
<dbReference type="OrthoDB" id="3219854at2759"/>
<name>A0A167IYR5_CALVF</name>
<evidence type="ECO:0000259" key="2">
    <source>
        <dbReference type="Pfam" id="PF20153"/>
    </source>
</evidence>
<feature type="transmembrane region" description="Helical" evidence="1">
    <location>
        <begin position="59"/>
        <end position="78"/>
    </location>
</feature>
<keyword evidence="1" id="KW-1133">Transmembrane helix</keyword>